<dbReference type="SMART" id="SM00220">
    <property type="entry name" value="S_TKc"/>
    <property type="match status" value="1"/>
</dbReference>
<dbReference type="Pfam" id="PF07714">
    <property type="entry name" value="PK_Tyr_Ser-Thr"/>
    <property type="match status" value="1"/>
</dbReference>
<evidence type="ECO:0000256" key="10">
    <source>
        <dbReference type="ARBA" id="ARBA00022734"/>
    </source>
</evidence>
<feature type="domain" description="Protein kinase" evidence="20">
    <location>
        <begin position="375"/>
        <end position="664"/>
    </location>
</feature>
<dbReference type="FunFam" id="2.60.120.200:FF:000164">
    <property type="entry name" value="Putative L-type lectin-domain containing receptor kinase S.5"/>
    <property type="match status" value="1"/>
</dbReference>
<dbReference type="InterPro" id="IPR000719">
    <property type="entry name" value="Prot_kinase_dom"/>
</dbReference>
<keyword evidence="10" id="KW-0430">Lectin</keyword>
<protein>
    <recommendedName>
        <fullName evidence="4">non-specific serine/threonine protein kinase</fullName>
        <ecNumber evidence="4">2.7.11.1</ecNumber>
    </recommendedName>
</protein>
<dbReference type="SUPFAM" id="SSF56112">
    <property type="entry name" value="Protein kinase-like (PK-like)"/>
    <property type="match status" value="1"/>
</dbReference>
<dbReference type="InterPro" id="IPR001245">
    <property type="entry name" value="Ser-Thr/Tyr_kinase_cat_dom"/>
</dbReference>
<organism evidence="21 22">
    <name type="scientific">Cocos nucifera</name>
    <name type="common">Coconut palm</name>
    <dbReference type="NCBI Taxonomy" id="13894"/>
    <lineage>
        <taxon>Eukaryota</taxon>
        <taxon>Viridiplantae</taxon>
        <taxon>Streptophyta</taxon>
        <taxon>Embryophyta</taxon>
        <taxon>Tracheophyta</taxon>
        <taxon>Spermatophyta</taxon>
        <taxon>Magnoliopsida</taxon>
        <taxon>Liliopsida</taxon>
        <taxon>Arecaceae</taxon>
        <taxon>Arecoideae</taxon>
        <taxon>Cocoseae</taxon>
        <taxon>Attaleinae</taxon>
        <taxon>Cocos</taxon>
    </lineage>
</organism>
<dbReference type="PROSITE" id="PS50011">
    <property type="entry name" value="PROTEIN_KINASE_DOM"/>
    <property type="match status" value="1"/>
</dbReference>
<proteinExistence type="inferred from homology"/>
<evidence type="ECO:0000256" key="14">
    <source>
        <dbReference type="ARBA" id="ARBA00022989"/>
    </source>
</evidence>
<dbReference type="InterPro" id="IPR013320">
    <property type="entry name" value="ConA-like_dom_sf"/>
</dbReference>
<dbReference type="InterPro" id="IPR050528">
    <property type="entry name" value="L-type_Lectin-RKs"/>
</dbReference>
<dbReference type="CDD" id="cd06899">
    <property type="entry name" value="lectin_legume_LecRK_Arcelin_ConA"/>
    <property type="match status" value="1"/>
</dbReference>
<feature type="binding site" evidence="17">
    <location>
        <position position="409"/>
    </location>
    <ligand>
        <name>ATP</name>
        <dbReference type="ChEBI" id="CHEBI:30616"/>
    </ligand>
</feature>
<keyword evidence="9 19" id="KW-0732">Signal</keyword>
<dbReference type="PROSITE" id="PS00307">
    <property type="entry name" value="LECTIN_LEGUME_BETA"/>
    <property type="match status" value="1"/>
</dbReference>
<dbReference type="GO" id="GO:0006952">
    <property type="term" value="P:defense response"/>
    <property type="evidence" value="ECO:0007669"/>
    <property type="project" value="UniProtKB-ARBA"/>
</dbReference>
<comment type="subcellular location">
    <subcellularLocation>
        <location evidence="1">Cell membrane</location>
        <topology evidence="1">Single-pass type I membrane protein</topology>
    </subcellularLocation>
</comment>
<dbReference type="GO" id="GO:0005886">
    <property type="term" value="C:plasma membrane"/>
    <property type="evidence" value="ECO:0007669"/>
    <property type="project" value="UniProtKB-SubCell"/>
</dbReference>
<evidence type="ECO:0000313" key="21">
    <source>
        <dbReference type="EMBL" id="KAG1358980.1"/>
    </source>
</evidence>
<evidence type="ECO:0000256" key="13">
    <source>
        <dbReference type="ARBA" id="ARBA00022840"/>
    </source>
</evidence>
<keyword evidence="14 18" id="KW-1133">Transmembrane helix</keyword>
<keyword evidence="5" id="KW-1003">Cell membrane</keyword>
<evidence type="ECO:0000256" key="9">
    <source>
        <dbReference type="ARBA" id="ARBA00022729"/>
    </source>
</evidence>
<dbReference type="GO" id="GO:0051707">
    <property type="term" value="P:response to other organism"/>
    <property type="evidence" value="ECO:0007669"/>
    <property type="project" value="UniProtKB-ARBA"/>
</dbReference>
<keyword evidence="15 18" id="KW-0472">Membrane</keyword>
<keyword evidence="13 17" id="KW-0067">ATP-binding</keyword>
<keyword evidence="8 18" id="KW-0812">Transmembrane</keyword>
<dbReference type="CDD" id="cd14066">
    <property type="entry name" value="STKc_IRAK"/>
    <property type="match status" value="1"/>
</dbReference>
<gene>
    <name evidence="21" type="ORF">COCNU_08G004260</name>
</gene>
<dbReference type="InterPro" id="IPR011009">
    <property type="entry name" value="Kinase-like_dom_sf"/>
</dbReference>
<evidence type="ECO:0000256" key="11">
    <source>
        <dbReference type="ARBA" id="ARBA00022741"/>
    </source>
</evidence>
<dbReference type="Proteomes" id="UP000797356">
    <property type="component" value="Chromosome 8"/>
</dbReference>
<evidence type="ECO:0000256" key="16">
    <source>
        <dbReference type="ARBA" id="ARBA00023180"/>
    </source>
</evidence>
<dbReference type="Pfam" id="PF00139">
    <property type="entry name" value="Lectin_legB"/>
    <property type="match status" value="1"/>
</dbReference>
<dbReference type="Gene3D" id="2.60.120.200">
    <property type="match status" value="1"/>
</dbReference>
<dbReference type="FunFam" id="3.30.200.20:FF:000320">
    <property type="entry name" value="probable L-type lectin-domain containing receptor kinase S.5"/>
    <property type="match status" value="1"/>
</dbReference>
<feature type="chain" id="PRO_5035454820" description="non-specific serine/threonine protein kinase" evidence="19">
    <location>
        <begin position="33"/>
        <end position="736"/>
    </location>
</feature>
<reference evidence="21" key="1">
    <citation type="journal article" date="2017" name="Gigascience">
        <title>The genome draft of coconut (Cocos nucifera).</title>
        <authorList>
            <person name="Xiao Y."/>
            <person name="Xu P."/>
            <person name="Fan H."/>
            <person name="Baudouin L."/>
            <person name="Xia W."/>
            <person name="Bocs S."/>
            <person name="Xu J."/>
            <person name="Li Q."/>
            <person name="Guo A."/>
            <person name="Zhou L."/>
            <person name="Li J."/>
            <person name="Wu Y."/>
            <person name="Ma Z."/>
            <person name="Armero A."/>
            <person name="Issali A.E."/>
            <person name="Liu N."/>
            <person name="Peng M."/>
            <person name="Yang Y."/>
        </authorList>
    </citation>
    <scope>NUCLEOTIDE SEQUENCE</scope>
    <source>
        <tissue evidence="21">Spear leaf of Hainan Tall coconut</tissue>
    </source>
</reference>
<evidence type="ECO:0000256" key="1">
    <source>
        <dbReference type="ARBA" id="ARBA00004251"/>
    </source>
</evidence>
<dbReference type="InterPro" id="IPR008271">
    <property type="entry name" value="Ser/Thr_kinase_AS"/>
</dbReference>
<comment type="similarity">
    <text evidence="3">In the C-terminal section; belongs to the protein kinase superfamily. Ser/Thr protein kinase family.</text>
</comment>
<evidence type="ECO:0000256" key="6">
    <source>
        <dbReference type="ARBA" id="ARBA00022527"/>
    </source>
</evidence>
<keyword evidence="21" id="KW-0675">Receptor</keyword>
<evidence type="ECO:0000259" key="20">
    <source>
        <dbReference type="PROSITE" id="PS50011"/>
    </source>
</evidence>
<accession>A0A8K0N637</accession>
<keyword evidence="7" id="KW-0808">Transferase</keyword>
<evidence type="ECO:0000313" key="22">
    <source>
        <dbReference type="Proteomes" id="UP000797356"/>
    </source>
</evidence>
<evidence type="ECO:0000256" key="19">
    <source>
        <dbReference type="SAM" id="SignalP"/>
    </source>
</evidence>
<comment type="similarity">
    <text evidence="2">In the N-terminal section; belongs to the leguminous lectin family.</text>
</comment>
<dbReference type="SUPFAM" id="SSF49899">
    <property type="entry name" value="Concanavalin A-like lectins/glucanases"/>
    <property type="match status" value="1"/>
</dbReference>
<evidence type="ECO:0000256" key="8">
    <source>
        <dbReference type="ARBA" id="ARBA00022692"/>
    </source>
</evidence>
<name>A0A8K0N637_COCNU</name>
<sequence>MGAPPTLRRLASAAATLLLLLLLLHLPTTILSQVVNTTATTNLTFSFPSFDKSEQFSNLTVVGDANINQGALQLTPDTQNSVEYLVNKSGRVLLNRPVILWQDHPAPSTNSTTTADAAGKRVASFNTTFSVNVYRVHNATPGEGFAFIIAPDLQKPTQSYAGFLGLTNATLNGNPNNHLVAVEFDTVKQPYDPDDNHVGLDINNVVSNATASLTPFGIEIAPLNATNYTIWIDYDGGDRHIWVYMAVQGQPKPSFTVLNFSLDLGAHVSQNSYFGFSASTGSDYQLNCILSWNLTVEDLSEGNNVGGGMAGWKLGVAIGVPVAAAVLVAGLLVFFYMRRRPVRDDPSVLMDKLKSLPGQPKEFMFDELRKATNNFDEKLKLGQGGFGMVYKGVLPGDNPGEKIEVAVKKFSRDNSKGGQDDFIHELSIINRLRHKHLVRLVGWCHKNGVLLLVYDYMPNGSLDHHLFCDADTPLLSWERRYNIIAGVASALHYLHNEYDQKVVHRDLKASNVMLDASFHARLGDFGLARAIDVDKTSYTERELAGVPGTMGYIAPECFHTGRATRESDVFAFGALVLETVCGRRPRCDVAGFQFLADWVWKLHRERRLLDAVDPRLAYAGDYVAEDVERFLLLGLACSLPTPAERPTTAGIVQIISRSVEPPAVPPFKPAFVWPAAVPMDEDGESSRLTSTVVTSSYYASSSGWTPRYISTVEHVEAGDMPNSIVVKNDQPGRGGD</sequence>
<evidence type="ECO:0000256" key="17">
    <source>
        <dbReference type="PROSITE-ProRule" id="PRU10141"/>
    </source>
</evidence>
<keyword evidence="16" id="KW-0325">Glycoprotein</keyword>
<keyword evidence="22" id="KW-1185">Reference proteome</keyword>
<dbReference type="PROSITE" id="PS00108">
    <property type="entry name" value="PROTEIN_KINASE_ST"/>
    <property type="match status" value="1"/>
</dbReference>
<dbReference type="Gene3D" id="3.30.200.20">
    <property type="entry name" value="Phosphorylase Kinase, domain 1"/>
    <property type="match status" value="1"/>
</dbReference>
<evidence type="ECO:0000256" key="3">
    <source>
        <dbReference type="ARBA" id="ARBA00010217"/>
    </source>
</evidence>
<dbReference type="EMBL" id="CM017879">
    <property type="protein sequence ID" value="KAG1358980.1"/>
    <property type="molecule type" value="Genomic_DNA"/>
</dbReference>
<evidence type="ECO:0000256" key="7">
    <source>
        <dbReference type="ARBA" id="ARBA00022679"/>
    </source>
</evidence>
<dbReference type="PROSITE" id="PS00107">
    <property type="entry name" value="PROTEIN_KINASE_ATP"/>
    <property type="match status" value="1"/>
</dbReference>
<evidence type="ECO:0000256" key="18">
    <source>
        <dbReference type="SAM" id="Phobius"/>
    </source>
</evidence>
<keyword evidence="6" id="KW-0723">Serine/threonine-protein kinase</keyword>
<feature type="transmembrane region" description="Helical" evidence="18">
    <location>
        <begin position="314"/>
        <end position="337"/>
    </location>
</feature>
<dbReference type="GO" id="GO:0005524">
    <property type="term" value="F:ATP binding"/>
    <property type="evidence" value="ECO:0007669"/>
    <property type="project" value="UniProtKB-UniRule"/>
</dbReference>
<dbReference type="InterPro" id="IPR001220">
    <property type="entry name" value="Legume_lectin_dom"/>
</dbReference>
<evidence type="ECO:0000256" key="12">
    <source>
        <dbReference type="ARBA" id="ARBA00022777"/>
    </source>
</evidence>
<dbReference type="PANTHER" id="PTHR27007">
    <property type="match status" value="1"/>
</dbReference>
<feature type="signal peptide" evidence="19">
    <location>
        <begin position="1"/>
        <end position="32"/>
    </location>
</feature>
<dbReference type="InterPro" id="IPR017441">
    <property type="entry name" value="Protein_kinase_ATP_BS"/>
</dbReference>
<dbReference type="FunFam" id="1.10.510.10:FF:000444">
    <property type="entry name" value="probable L-type lectin-domain containing receptor kinase S.5"/>
    <property type="match status" value="1"/>
</dbReference>
<evidence type="ECO:0000256" key="2">
    <source>
        <dbReference type="ARBA" id="ARBA00008536"/>
    </source>
</evidence>
<dbReference type="GO" id="GO:0004674">
    <property type="term" value="F:protein serine/threonine kinase activity"/>
    <property type="evidence" value="ECO:0007669"/>
    <property type="project" value="UniProtKB-KW"/>
</dbReference>
<reference evidence="21" key="2">
    <citation type="submission" date="2019-07" db="EMBL/GenBank/DDBJ databases">
        <authorList>
            <person name="Yang Y."/>
            <person name="Bocs S."/>
            <person name="Baudouin L."/>
        </authorList>
    </citation>
    <scope>NUCLEOTIDE SEQUENCE</scope>
    <source>
        <tissue evidence="21">Spear leaf of Hainan Tall coconut</tissue>
    </source>
</reference>
<dbReference type="OrthoDB" id="1913956at2759"/>
<evidence type="ECO:0000256" key="15">
    <source>
        <dbReference type="ARBA" id="ARBA00023136"/>
    </source>
</evidence>
<evidence type="ECO:0000256" key="5">
    <source>
        <dbReference type="ARBA" id="ARBA00022475"/>
    </source>
</evidence>
<comment type="caution">
    <text evidence="21">The sequence shown here is derived from an EMBL/GenBank/DDBJ whole genome shotgun (WGS) entry which is preliminary data.</text>
</comment>
<keyword evidence="11 17" id="KW-0547">Nucleotide-binding</keyword>
<dbReference type="InterPro" id="IPR019825">
    <property type="entry name" value="Lectin_legB_Mn/Ca_BS"/>
</dbReference>
<keyword evidence="12 21" id="KW-0418">Kinase</keyword>
<dbReference type="Gene3D" id="1.10.510.10">
    <property type="entry name" value="Transferase(Phosphotransferase) domain 1"/>
    <property type="match status" value="1"/>
</dbReference>
<evidence type="ECO:0000256" key="4">
    <source>
        <dbReference type="ARBA" id="ARBA00012513"/>
    </source>
</evidence>
<dbReference type="AlphaFoldDB" id="A0A8K0N637"/>
<dbReference type="GO" id="GO:0030246">
    <property type="term" value="F:carbohydrate binding"/>
    <property type="evidence" value="ECO:0007669"/>
    <property type="project" value="UniProtKB-KW"/>
</dbReference>
<dbReference type="EC" id="2.7.11.1" evidence="4"/>